<protein>
    <submittedName>
        <fullName evidence="1">Uncharacterized protein</fullName>
    </submittedName>
</protein>
<dbReference type="AlphaFoldDB" id="A0A4Y7IC63"/>
<keyword evidence="2" id="KW-1185">Reference proteome</keyword>
<proteinExistence type="predicted"/>
<dbReference type="Proteomes" id="UP000316621">
    <property type="component" value="Chromosome 1"/>
</dbReference>
<dbReference type="EMBL" id="CM010715">
    <property type="protein sequence ID" value="RZC45005.1"/>
    <property type="molecule type" value="Genomic_DNA"/>
</dbReference>
<evidence type="ECO:0000313" key="2">
    <source>
        <dbReference type="Proteomes" id="UP000316621"/>
    </source>
</evidence>
<reference evidence="1 2" key="1">
    <citation type="journal article" date="2018" name="Science">
        <title>The opium poppy genome and morphinan production.</title>
        <authorList>
            <person name="Guo L."/>
            <person name="Winzer T."/>
            <person name="Yang X."/>
            <person name="Li Y."/>
            <person name="Ning Z."/>
            <person name="He Z."/>
            <person name="Teodor R."/>
            <person name="Lu Y."/>
            <person name="Bowser T.A."/>
            <person name="Graham I.A."/>
            <person name="Ye K."/>
        </authorList>
    </citation>
    <scope>NUCLEOTIDE SEQUENCE [LARGE SCALE GENOMIC DNA]</scope>
    <source>
        <strain evidence="2">cv. HN1</strain>
        <tissue evidence="1">Leaves</tissue>
    </source>
</reference>
<name>A0A4Y7IC63_PAPSO</name>
<evidence type="ECO:0000313" key="1">
    <source>
        <dbReference type="EMBL" id="RZC45005.1"/>
    </source>
</evidence>
<organism evidence="1 2">
    <name type="scientific">Papaver somniferum</name>
    <name type="common">Opium poppy</name>
    <dbReference type="NCBI Taxonomy" id="3469"/>
    <lineage>
        <taxon>Eukaryota</taxon>
        <taxon>Viridiplantae</taxon>
        <taxon>Streptophyta</taxon>
        <taxon>Embryophyta</taxon>
        <taxon>Tracheophyta</taxon>
        <taxon>Spermatophyta</taxon>
        <taxon>Magnoliopsida</taxon>
        <taxon>Ranunculales</taxon>
        <taxon>Papaveraceae</taxon>
        <taxon>Papaveroideae</taxon>
        <taxon>Papaver</taxon>
    </lineage>
</organism>
<sequence length="76" mass="8620">MCIRDQIPPKHHFHLLRSSINFLFFYLICNCSNSTTGRKLGEKQQQLEEEDIKEVVMVFLCNGGNAVAGSCSCGRR</sequence>
<gene>
    <name evidence="1" type="ORF">C5167_037956</name>
</gene>
<accession>A0A4Y7IC63</accession>
<dbReference type="Gramene" id="RZC45005">
    <property type="protein sequence ID" value="RZC45005"/>
    <property type="gene ID" value="C5167_037956"/>
</dbReference>